<dbReference type="AlphaFoldDB" id="A0AB73VAN2"/>
<keyword evidence="1" id="KW-0614">Plasmid</keyword>
<geneLocation type="plasmid" evidence="1 2">
    <name>pSGAir0260_4</name>
</geneLocation>
<sequence length="53" mass="6318">MQKEKKVYLTYIYQKKSQNMIKNMYINQGYSPEEIAELTGLKITDVLTQLKFL</sequence>
<dbReference type="Proteomes" id="UP000464780">
    <property type="component" value="Plasmid pSGAir0260_4"/>
</dbReference>
<proteinExistence type="predicted"/>
<evidence type="ECO:0000313" key="1">
    <source>
        <dbReference type="EMBL" id="QMT27570.1"/>
    </source>
</evidence>
<protein>
    <submittedName>
        <fullName evidence="1">Uncharacterized protein</fullName>
    </submittedName>
</protein>
<reference evidence="1 2" key="1">
    <citation type="submission" date="2018-03" db="EMBL/GenBank/DDBJ databases">
        <title>The complete genome of bacterial strain SGAir0260.</title>
        <authorList>
            <person name="Schuster S.C."/>
        </authorList>
    </citation>
    <scope>NUCLEOTIDE SEQUENCE [LARGE SCALE GENOMIC DNA]</scope>
    <source>
        <strain evidence="1 2">SGAir0260</strain>
        <plasmid evidence="1 2">pSGAir0260_4</plasmid>
    </source>
</reference>
<accession>A0AB73VAN2</accession>
<gene>
    <name evidence="1" type="ORF">C1N66_33215</name>
</gene>
<name>A0AB73VAN2_BACCE</name>
<organism evidence="1 2">
    <name type="scientific">Bacillus cereus</name>
    <dbReference type="NCBI Taxonomy" id="1396"/>
    <lineage>
        <taxon>Bacteria</taxon>
        <taxon>Bacillati</taxon>
        <taxon>Bacillota</taxon>
        <taxon>Bacilli</taxon>
        <taxon>Bacillales</taxon>
        <taxon>Bacillaceae</taxon>
        <taxon>Bacillus</taxon>
        <taxon>Bacillus cereus group</taxon>
    </lineage>
</organism>
<dbReference type="EMBL" id="CP028015">
    <property type="protein sequence ID" value="QMT27570.1"/>
    <property type="molecule type" value="Genomic_DNA"/>
</dbReference>
<dbReference type="RefSeq" id="WP_162283621.1">
    <property type="nucleotide sequence ID" value="NZ_CP028015.2"/>
</dbReference>
<evidence type="ECO:0000313" key="2">
    <source>
        <dbReference type="Proteomes" id="UP000464780"/>
    </source>
</evidence>